<organism evidence="1 2">
    <name type="scientific">Candidatus Glomeribacter gigasporarum BEG34</name>
    <dbReference type="NCBI Taxonomy" id="1070319"/>
    <lineage>
        <taxon>Bacteria</taxon>
        <taxon>Pseudomonadati</taxon>
        <taxon>Pseudomonadota</taxon>
        <taxon>Betaproteobacteria</taxon>
        <taxon>Burkholderiales</taxon>
        <taxon>Burkholderiaceae</taxon>
        <taxon>Candidatus Glomeribacter</taxon>
    </lineage>
</organism>
<protein>
    <submittedName>
        <fullName evidence="1">Uncharacterized protein</fullName>
    </submittedName>
</protein>
<dbReference type="RefSeq" id="WP_006682223.1">
    <property type="nucleotide sequence ID" value="NZ_CAFB01000035.1"/>
</dbReference>
<accession>G2J876</accession>
<gene>
    <name evidence="1" type="ORF">CAGGBEG34_190148</name>
</gene>
<sequence>MTETQDPKRELPREVFEAVRRIEDIGGSISAQAYAYRETATDNPPLLAKDILRLIDDVQKAGKVFRSVTKIAE</sequence>
<reference evidence="1 2" key="1">
    <citation type="submission" date="2011-08" db="EMBL/GenBank/DDBJ databases">
        <title>The genome of the obligate endobacterium of an arbuscular mycorrhizal fungus reveals an interphylum network of nutritional interactions.</title>
        <authorList>
            <person name="Ghignone S."/>
            <person name="Salvioli A."/>
            <person name="Anca I."/>
            <person name="Lumini E."/>
            <person name="Ortu G."/>
            <person name="Petiti L."/>
            <person name="Cruveiller S."/>
            <person name="Bianciotto V."/>
            <person name="Piffanelli P."/>
            <person name="Lanfranco L."/>
            <person name="Bonfante P."/>
        </authorList>
    </citation>
    <scope>NUCLEOTIDE SEQUENCE [LARGE SCALE GENOMIC DNA]</scope>
    <source>
        <strain evidence="1 2">BEG34</strain>
    </source>
</reference>
<evidence type="ECO:0000313" key="1">
    <source>
        <dbReference type="EMBL" id="CCD28973.1"/>
    </source>
</evidence>
<proteinExistence type="predicted"/>
<keyword evidence="2" id="KW-1185">Reference proteome</keyword>
<name>G2J876_9BURK</name>
<dbReference type="EMBL" id="CAFB01000035">
    <property type="protein sequence ID" value="CCD28973.1"/>
    <property type="molecule type" value="Genomic_DNA"/>
</dbReference>
<dbReference type="AlphaFoldDB" id="G2J876"/>
<dbReference type="Proteomes" id="UP000054051">
    <property type="component" value="Unassembled WGS sequence"/>
</dbReference>
<dbReference type="STRING" id="1070319.CAGGBEG34_190148"/>
<evidence type="ECO:0000313" key="2">
    <source>
        <dbReference type="Proteomes" id="UP000054051"/>
    </source>
</evidence>
<comment type="caution">
    <text evidence="1">The sequence shown here is derived from an EMBL/GenBank/DDBJ whole genome shotgun (WGS) entry which is preliminary data.</text>
</comment>